<accession>A0A080LT47</accession>
<evidence type="ECO:0000313" key="1">
    <source>
        <dbReference type="EMBL" id="KFB70760.1"/>
    </source>
</evidence>
<gene>
    <name evidence="1" type="ORF">AW09_004134</name>
</gene>
<dbReference type="Proteomes" id="UP000020077">
    <property type="component" value="Unassembled WGS sequence"/>
</dbReference>
<organism evidence="1 2">
    <name type="scientific">Candidatus Accumulibacter phosphatis</name>
    <dbReference type="NCBI Taxonomy" id="327160"/>
    <lineage>
        <taxon>Bacteria</taxon>
        <taxon>Pseudomonadati</taxon>
        <taxon>Pseudomonadota</taxon>
        <taxon>Betaproteobacteria</taxon>
        <taxon>Candidatus Accumulibacter</taxon>
    </lineage>
</organism>
<dbReference type="AlphaFoldDB" id="A0A080LT47"/>
<name>A0A080LT47_9PROT</name>
<protein>
    <submittedName>
        <fullName evidence="1">Uncharacterized protein</fullName>
    </submittedName>
</protein>
<sequence>MFAVGRVAGVAGTEAIAATPFDAPPAAVVESIVEESPVRCALSALAPVYLDHYAGTCYRAAGWQLLGETSGRGLARPGQSYHSAPRKLWVKPLTSDCCASLCAAPGNPQS</sequence>
<proteinExistence type="predicted"/>
<dbReference type="EMBL" id="JDVG02000652">
    <property type="protein sequence ID" value="KFB70760.1"/>
    <property type="molecule type" value="Genomic_DNA"/>
</dbReference>
<evidence type="ECO:0000313" key="2">
    <source>
        <dbReference type="Proteomes" id="UP000020077"/>
    </source>
</evidence>
<comment type="caution">
    <text evidence="1">The sequence shown here is derived from an EMBL/GenBank/DDBJ whole genome shotgun (WGS) entry which is preliminary data.</text>
</comment>
<reference evidence="1 2" key="1">
    <citation type="submission" date="2014-02" db="EMBL/GenBank/DDBJ databases">
        <title>Expanding our view of genomic diversity in Candidatus Accumulibacter clades.</title>
        <authorList>
            <person name="Skennerton C.T."/>
            <person name="Barr J.J."/>
            <person name="Slater F.R."/>
            <person name="Bond P.L."/>
            <person name="Tyson G.W."/>
        </authorList>
    </citation>
    <scope>NUCLEOTIDE SEQUENCE [LARGE SCALE GENOMIC DNA]</scope>
    <source>
        <strain evidence="2">BA-91</strain>
    </source>
</reference>